<evidence type="ECO:0000256" key="1">
    <source>
        <dbReference type="SAM" id="Phobius"/>
    </source>
</evidence>
<organism evidence="2 3">
    <name type="scientific">Planomonospora parontospora</name>
    <dbReference type="NCBI Taxonomy" id="58119"/>
    <lineage>
        <taxon>Bacteria</taxon>
        <taxon>Bacillati</taxon>
        <taxon>Actinomycetota</taxon>
        <taxon>Actinomycetes</taxon>
        <taxon>Streptosporangiales</taxon>
        <taxon>Streptosporangiaceae</taxon>
        <taxon>Planomonospora</taxon>
    </lineage>
</organism>
<keyword evidence="1" id="KW-0812">Transmembrane</keyword>
<evidence type="ECO:0000313" key="2">
    <source>
        <dbReference type="EMBL" id="GGK77692.1"/>
    </source>
</evidence>
<dbReference type="AlphaFoldDB" id="A0AA37F5S6"/>
<accession>A0AA37F5S6</accession>
<evidence type="ECO:0000313" key="3">
    <source>
        <dbReference type="Proteomes" id="UP000627984"/>
    </source>
</evidence>
<reference evidence="2" key="2">
    <citation type="submission" date="2022-09" db="EMBL/GenBank/DDBJ databases">
        <authorList>
            <person name="Sun Q."/>
            <person name="Ohkuma M."/>
        </authorList>
    </citation>
    <scope>NUCLEOTIDE SEQUENCE</scope>
    <source>
        <strain evidence="2">JCM 3093</strain>
    </source>
</reference>
<keyword evidence="1" id="KW-1133">Transmembrane helix</keyword>
<name>A0AA37F5S6_9ACTN</name>
<dbReference type="EMBL" id="BMQD01000012">
    <property type="protein sequence ID" value="GGK77692.1"/>
    <property type="molecule type" value="Genomic_DNA"/>
</dbReference>
<dbReference type="RefSeq" id="WP_191896183.1">
    <property type="nucleotide sequence ID" value="NZ_BMQD01000012.1"/>
</dbReference>
<comment type="caution">
    <text evidence="2">The sequence shown here is derived from an EMBL/GenBank/DDBJ whole genome shotgun (WGS) entry which is preliminary data.</text>
</comment>
<proteinExistence type="predicted"/>
<gene>
    <name evidence="2" type="ORF">GCM10010126_41320</name>
</gene>
<keyword evidence="1" id="KW-0472">Membrane</keyword>
<protein>
    <submittedName>
        <fullName evidence="2">Uncharacterized protein</fullName>
    </submittedName>
</protein>
<reference evidence="2" key="1">
    <citation type="journal article" date="2014" name="Int. J. Syst. Evol. Microbiol.">
        <title>Complete genome sequence of Corynebacterium casei LMG S-19264T (=DSM 44701T), isolated from a smear-ripened cheese.</title>
        <authorList>
            <consortium name="US DOE Joint Genome Institute (JGI-PGF)"/>
            <person name="Walter F."/>
            <person name="Albersmeier A."/>
            <person name="Kalinowski J."/>
            <person name="Ruckert C."/>
        </authorList>
    </citation>
    <scope>NUCLEOTIDE SEQUENCE</scope>
    <source>
        <strain evidence="2">JCM 3093</strain>
    </source>
</reference>
<feature type="transmembrane region" description="Helical" evidence="1">
    <location>
        <begin position="29"/>
        <end position="47"/>
    </location>
</feature>
<dbReference type="Proteomes" id="UP000627984">
    <property type="component" value="Unassembled WGS sequence"/>
</dbReference>
<sequence>MHTERTPEEPTPDVNADEAAARYWRTRAYLAYAGFALWALLMLAGAGDVPPPGDPLL</sequence>